<dbReference type="EMBL" id="ATDT01000011">
    <property type="protein sequence ID" value="EPF17626.1"/>
    <property type="molecule type" value="Genomic_DNA"/>
</dbReference>
<name>S3IYS8_9ENTR</name>
<dbReference type="PATRIC" id="fig|566551.4.peg.1823"/>
<evidence type="ECO:0000313" key="2">
    <source>
        <dbReference type="Proteomes" id="UP000014585"/>
    </source>
</evidence>
<gene>
    <name evidence="1" type="ORF">HMPREF0201_01983</name>
</gene>
<accession>S3IYS8</accession>
<reference evidence="1 2" key="1">
    <citation type="submission" date="2013-04" db="EMBL/GenBank/DDBJ databases">
        <authorList>
            <person name="Weinstock G."/>
            <person name="Sodergren E."/>
            <person name="Lobos E.A."/>
            <person name="Fulton L."/>
            <person name="Fulton R."/>
            <person name="Courtney L."/>
            <person name="Fronick C."/>
            <person name="O'Laughlin M."/>
            <person name="Godfrey J."/>
            <person name="Wilson R.M."/>
            <person name="Miner T."/>
            <person name="Farmer C."/>
            <person name="Delehaunty K."/>
            <person name="Cordes M."/>
            <person name="Minx P."/>
            <person name="Tomlinson C."/>
            <person name="Chen J."/>
            <person name="Wollam A."/>
            <person name="Pepin K.H."/>
            <person name="Palsikar V.B."/>
            <person name="Zhang X."/>
            <person name="Suruliraj S."/>
            <person name="Perna N.T."/>
            <person name="Plunkett G."/>
            <person name="Warren W."/>
            <person name="Mitreva M."/>
            <person name="Mardis E.R."/>
            <person name="Wilson R.K."/>
        </authorList>
    </citation>
    <scope>NUCLEOTIDE SEQUENCE [LARGE SCALE GENOMIC DNA]</scope>
    <source>
        <strain evidence="1 2">DSM 4568</strain>
    </source>
</reference>
<evidence type="ECO:0000313" key="1">
    <source>
        <dbReference type="EMBL" id="EPF17626.1"/>
    </source>
</evidence>
<comment type="caution">
    <text evidence="1">The sequence shown here is derived from an EMBL/GenBank/DDBJ whole genome shotgun (WGS) entry which is preliminary data.</text>
</comment>
<proteinExistence type="predicted"/>
<dbReference type="STRING" id="566551.HMPREF0201_01983"/>
<protein>
    <submittedName>
        <fullName evidence="1">Uncharacterized protein</fullName>
    </submittedName>
</protein>
<organism evidence="1 2">
    <name type="scientific">Cedecea davisae DSM 4568</name>
    <dbReference type="NCBI Taxonomy" id="566551"/>
    <lineage>
        <taxon>Bacteria</taxon>
        <taxon>Pseudomonadati</taxon>
        <taxon>Pseudomonadota</taxon>
        <taxon>Gammaproteobacteria</taxon>
        <taxon>Enterobacterales</taxon>
        <taxon>Enterobacteriaceae</taxon>
        <taxon>Cedecea</taxon>
    </lineage>
</organism>
<dbReference type="HOGENOM" id="CLU_2932795_0_0_6"/>
<sequence length="60" mass="7272">MPNISFEIINILDITFTLFYSVNNKLTHFVRISFEPHHNRQPRPDRGRWRKTFCSVCQLH</sequence>
<dbReference type="Proteomes" id="UP000014585">
    <property type="component" value="Unassembled WGS sequence"/>
</dbReference>
<dbReference type="AlphaFoldDB" id="S3IYS8"/>